<protein>
    <submittedName>
        <fullName evidence="2 4">Uncharacterized protein</fullName>
    </submittedName>
</protein>
<sequence>MSVCGMRDAFNIEKDEIDDEYLQRVQKVQRIINNSKLAQRKKKYKCIEVDVNNVKNADTYHMDSWKNFLNYPEKTTFPLDYHVRYERPKLRQVFLESPMNTLSATSLQPSLKTIIEAPPAVYATGFSKAPLRSHNTAGPPRMRETLESPSTIKPPLILSPEHCKQV</sequence>
<evidence type="ECO:0000313" key="4">
    <source>
        <dbReference type="WBParaSite" id="TCLT_0000681301-mRNA-1"/>
    </source>
</evidence>
<proteinExistence type="predicted"/>
<accession>A0A0N5D1S5</accession>
<dbReference type="Proteomes" id="UP000276776">
    <property type="component" value="Unassembled WGS sequence"/>
</dbReference>
<reference evidence="2 3" key="2">
    <citation type="submission" date="2018-11" db="EMBL/GenBank/DDBJ databases">
        <authorList>
            <consortium name="Pathogen Informatics"/>
        </authorList>
    </citation>
    <scope>NUCLEOTIDE SEQUENCE [LARGE SCALE GENOMIC DNA]</scope>
</reference>
<name>A0A0N5D1S5_THECL</name>
<dbReference type="EMBL" id="UYYF01004446">
    <property type="protein sequence ID" value="VDN04195.1"/>
    <property type="molecule type" value="Genomic_DNA"/>
</dbReference>
<evidence type="ECO:0000313" key="3">
    <source>
        <dbReference type="Proteomes" id="UP000276776"/>
    </source>
</evidence>
<dbReference type="AlphaFoldDB" id="A0A0N5D1S5"/>
<feature type="region of interest" description="Disordered" evidence="1">
    <location>
        <begin position="132"/>
        <end position="154"/>
    </location>
</feature>
<dbReference type="WBParaSite" id="TCLT_0000681301-mRNA-1">
    <property type="protein sequence ID" value="TCLT_0000681301-mRNA-1"/>
    <property type="gene ID" value="TCLT_0000681301"/>
</dbReference>
<gene>
    <name evidence="2" type="ORF">TCLT_LOCUS6802</name>
</gene>
<keyword evidence="3" id="KW-1185">Reference proteome</keyword>
<organism evidence="4">
    <name type="scientific">Thelazia callipaeda</name>
    <name type="common">Oriental eyeworm</name>
    <name type="synonym">Parasitic nematode</name>
    <dbReference type="NCBI Taxonomy" id="103827"/>
    <lineage>
        <taxon>Eukaryota</taxon>
        <taxon>Metazoa</taxon>
        <taxon>Ecdysozoa</taxon>
        <taxon>Nematoda</taxon>
        <taxon>Chromadorea</taxon>
        <taxon>Rhabditida</taxon>
        <taxon>Spirurina</taxon>
        <taxon>Spiruromorpha</taxon>
        <taxon>Thelazioidea</taxon>
        <taxon>Thelaziidae</taxon>
        <taxon>Thelazia</taxon>
    </lineage>
</organism>
<reference evidence="4" key="1">
    <citation type="submission" date="2017-02" db="UniProtKB">
        <authorList>
            <consortium name="WormBaseParasite"/>
        </authorList>
    </citation>
    <scope>IDENTIFICATION</scope>
</reference>
<evidence type="ECO:0000313" key="2">
    <source>
        <dbReference type="EMBL" id="VDN04195.1"/>
    </source>
</evidence>
<evidence type="ECO:0000256" key="1">
    <source>
        <dbReference type="SAM" id="MobiDB-lite"/>
    </source>
</evidence>